<dbReference type="Ensembl" id="ENSABRT00000006752.1">
    <property type="protein sequence ID" value="ENSABRP00000004752.1"/>
    <property type="gene ID" value="ENSABRG00000004365.1"/>
</dbReference>
<reference evidence="1" key="2">
    <citation type="submission" date="2025-09" db="UniProtKB">
        <authorList>
            <consortium name="Ensembl"/>
        </authorList>
    </citation>
    <scope>IDENTIFICATION</scope>
</reference>
<protein>
    <submittedName>
        <fullName evidence="1">Uncharacterized protein</fullName>
    </submittedName>
</protein>
<name>A0A8B9BJ54_9AVES</name>
<reference evidence="1" key="1">
    <citation type="submission" date="2025-08" db="UniProtKB">
        <authorList>
            <consortium name="Ensembl"/>
        </authorList>
    </citation>
    <scope>IDENTIFICATION</scope>
</reference>
<proteinExistence type="predicted"/>
<evidence type="ECO:0000313" key="1">
    <source>
        <dbReference type="Ensembl" id="ENSABRP00000004752.1"/>
    </source>
</evidence>
<dbReference type="Proteomes" id="UP000694426">
    <property type="component" value="Unplaced"/>
</dbReference>
<accession>A0A8B9BJ54</accession>
<dbReference type="AlphaFoldDB" id="A0A8B9BJ54"/>
<evidence type="ECO:0000313" key="2">
    <source>
        <dbReference type="Proteomes" id="UP000694426"/>
    </source>
</evidence>
<keyword evidence="2" id="KW-1185">Reference proteome</keyword>
<organism evidence="1 2">
    <name type="scientific">Anser brachyrhynchus</name>
    <name type="common">Pink-footed goose</name>
    <dbReference type="NCBI Taxonomy" id="132585"/>
    <lineage>
        <taxon>Eukaryota</taxon>
        <taxon>Metazoa</taxon>
        <taxon>Chordata</taxon>
        <taxon>Craniata</taxon>
        <taxon>Vertebrata</taxon>
        <taxon>Euteleostomi</taxon>
        <taxon>Archelosauria</taxon>
        <taxon>Archosauria</taxon>
        <taxon>Dinosauria</taxon>
        <taxon>Saurischia</taxon>
        <taxon>Theropoda</taxon>
        <taxon>Coelurosauria</taxon>
        <taxon>Aves</taxon>
        <taxon>Neognathae</taxon>
        <taxon>Galloanserae</taxon>
        <taxon>Anseriformes</taxon>
        <taxon>Anatidae</taxon>
        <taxon>Anserinae</taxon>
        <taxon>Anser</taxon>
    </lineage>
</organism>
<sequence>MFKKNKNKLHHSDLKSTEKQNYVFCLKLSGRFNLKNLQKIAIGKTVLIHFKQSQQQPYPWLLPSAWIHTHLE</sequence>